<comment type="caution">
    <text evidence="3">The sequence shown here is derived from an EMBL/GenBank/DDBJ whole genome shotgun (WGS) entry which is preliminary data.</text>
</comment>
<protein>
    <submittedName>
        <fullName evidence="3">Uncharacterized protein</fullName>
    </submittedName>
</protein>
<dbReference type="Proteomes" id="UP000254518">
    <property type="component" value="Unassembled WGS sequence"/>
</dbReference>
<dbReference type="PROSITE" id="PS51257">
    <property type="entry name" value="PROKAR_LIPOPROTEIN"/>
    <property type="match status" value="1"/>
</dbReference>
<keyword evidence="4" id="KW-1185">Reference proteome</keyword>
<feature type="region of interest" description="Disordered" evidence="1">
    <location>
        <begin position="26"/>
        <end position="59"/>
    </location>
</feature>
<name>A0A562Q536_9FLAO</name>
<dbReference type="RefSeq" id="WP_146841061.1">
    <property type="nucleotide sequence ID" value="NZ_QQBA01000001.1"/>
</dbReference>
<proteinExistence type="predicted"/>
<accession>A0A562Q536</accession>
<evidence type="ECO:0000313" key="3">
    <source>
        <dbReference type="EMBL" id="TWI51875.1"/>
    </source>
</evidence>
<dbReference type="EMBL" id="VLKX01000001">
    <property type="protein sequence ID" value="TWI51875.1"/>
    <property type="molecule type" value="Genomic_DNA"/>
</dbReference>
<evidence type="ECO:0000313" key="5">
    <source>
        <dbReference type="Proteomes" id="UP000321392"/>
    </source>
</evidence>
<reference evidence="2 4" key="2">
    <citation type="submission" date="2018-07" db="EMBL/GenBank/DDBJ databases">
        <title>Genomic Encyclopedia of Type Strains, Phase IV (KMG-IV): sequencing the most valuable type-strain genomes for metagenomic binning, comparative biology and taxonomic classification.</title>
        <authorList>
            <person name="Goeker M."/>
        </authorList>
    </citation>
    <scope>NUCLEOTIDE SEQUENCE [LARGE SCALE GENOMIC DNA]</scope>
    <source>
        <strain evidence="2 4">DSM 19728</strain>
    </source>
</reference>
<dbReference type="OrthoDB" id="1376507at2"/>
<dbReference type="AlphaFoldDB" id="A0A562Q536"/>
<evidence type="ECO:0000256" key="1">
    <source>
        <dbReference type="SAM" id="MobiDB-lite"/>
    </source>
</evidence>
<dbReference type="Proteomes" id="UP000321392">
    <property type="component" value="Unassembled WGS sequence"/>
</dbReference>
<gene>
    <name evidence="2" type="ORF">DFR66_1012</name>
    <name evidence="3" type="ORF">IQ02_00002</name>
</gene>
<reference evidence="3" key="3">
    <citation type="submission" date="2019-07" db="EMBL/GenBank/DDBJ databases">
        <authorList>
            <person name="Whitman W."/>
            <person name="Huntemann M."/>
            <person name="Clum A."/>
            <person name="Pillay M."/>
            <person name="Palaniappan K."/>
            <person name="Varghese N."/>
            <person name="Mikhailova N."/>
            <person name="Stamatis D."/>
            <person name="Reddy T."/>
            <person name="Daum C."/>
            <person name="Shapiro N."/>
            <person name="Ivanova N."/>
            <person name="Kyrpides N."/>
            <person name="Woyke T."/>
        </authorList>
    </citation>
    <scope>NUCLEOTIDE SEQUENCE</scope>
    <source>
        <strain evidence="3">CGMCC 1.5380</strain>
    </source>
</reference>
<organism evidence="3 5">
    <name type="scientific">Flavobacterium glaciei</name>
    <dbReference type="NCBI Taxonomy" id="386300"/>
    <lineage>
        <taxon>Bacteria</taxon>
        <taxon>Pseudomonadati</taxon>
        <taxon>Bacteroidota</taxon>
        <taxon>Flavobacteriia</taxon>
        <taxon>Flavobacteriales</taxon>
        <taxon>Flavobacteriaceae</taxon>
        <taxon>Flavobacterium</taxon>
    </lineage>
</organism>
<evidence type="ECO:0000313" key="4">
    <source>
        <dbReference type="Proteomes" id="UP000254518"/>
    </source>
</evidence>
<sequence length="59" mass="6416">MKRIILVSCYIIVSVGMVSCTNDEMETTPNNNDKQIVADVQADDIGGQNGQTPIPPPKR</sequence>
<dbReference type="EMBL" id="QQBA01000001">
    <property type="protein sequence ID" value="RDI58086.1"/>
    <property type="molecule type" value="Genomic_DNA"/>
</dbReference>
<evidence type="ECO:0000313" key="2">
    <source>
        <dbReference type="EMBL" id="RDI58086.1"/>
    </source>
</evidence>
<reference evidence="3 5" key="1">
    <citation type="journal article" date="2015" name="Stand. Genomic Sci.">
        <title>Genomic Encyclopedia of Bacterial and Archaeal Type Strains, Phase III: the genomes of soil and plant-associated and newly described type strains.</title>
        <authorList>
            <person name="Whitman W.B."/>
            <person name="Woyke T."/>
            <person name="Klenk H.P."/>
            <person name="Zhou Y."/>
            <person name="Lilburn T.G."/>
            <person name="Beck B.J."/>
            <person name="De Vos P."/>
            <person name="Vandamme P."/>
            <person name="Eisen J.A."/>
            <person name="Garrity G."/>
            <person name="Hugenholtz P."/>
            <person name="Kyrpides N.C."/>
        </authorList>
    </citation>
    <scope>NUCLEOTIDE SEQUENCE [LARGE SCALE GENOMIC DNA]</scope>
    <source>
        <strain evidence="3 5">CGMCC 1.5380</strain>
    </source>
</reference>